<feature type="transmembrane region" description="Helical" evidence="8">
    <location>
        <begin position="293"/>
        <end position="315"/>
    </location>
</feature>
<keyword evidence="10" id="KW-1185">Reference proteome</keyword>
<dbReference type="PANTHER" id="PTHR30472">
    <property type="entry name" value="FERRIC ENTEROBACTIN TRANSPORT SYSTEM PERMEASE PROTEIN"/>
    <property type="match status" value="1"/>
</dbReference>
<dbReference type="GO" id="GO:0033214">
    <property type="term" value="P:siderophore-iron import into cell"/>
    <property type="evidence" value="ECO:0007669"/>
    <property type="project" value="TreeGrafter"/>
</dbReference>
<dbReference type="GO" id="GO:0022857">
    <property type="term" value="F:transmembrane transporter activity"/>
    <property type="evidence" value="ECO:0007669"/>
    <property type="project" value="InterPro"/>
</dbReference>
<dbReference type="Gene3D" id="1.10.3470.10">
    <property type="entry name" value="ABC transporter involved in vitamin B12 uptake, BtuC"/>
    <property type="match status" value="1"/>
</dbReference>
<dbReference type="PANTHER" id="PTHR30472:SF24">
    <property type="entry name" value="FERRIC ENTEROBACTIN TRANSPORT SYSTEM PERMEASE PROTEIN FEPG"/>
    <property type="match status" value="1"/>
</dbReference>
<keyword evidence="3" id="KW-0813">Transport</keyword>
<feature type="transmembrane region" description="Helical" evidence="8">
    <location>
        <begin position="211"/>
        <end position="234"/>
    </location>
</feature>
<gene>
    <name evidence="9" type="ORF">FHU41_001995</name>
</gene>
<dbReference type="RefSeq" id="WP_179389486.1">
    <property type="nucleotide sequence ID" value="NZ_JACBYQ010000002.1"/>
</dbReference>
<evidence type="ECO:0000313" key="10">
    <source>
        <dbReference type="Proteomes" id="UP000521748"/>
    </source>
</evidence>
<keyword evidence="6 8" id="KW-1133">Transmembrane helix</keyword>
<reference evidence="9 10" key="1">
    <citation type="submission" date="2020-07" db="EMBL/GenBank/DDBJ databases">
        <title>Sequencing the genomes of 1000 actinobacteria strains.</title>
        <authorList>
            <person name="Klenk H.-P."/>
        </authorList>
    </citation>
    <scope>NUCLEOTIDE SEQUENCE [LARGE SCALE GENOMIC DNA]</scope>
    <source>
        <strain evidence="9 10">DSM 102047</strain>
    </source>
</reference>
<proteinExistence type="inferred from homology"/>
<evidence type="ECO:0000256" key="4">
    <source>
        <dbReference type="ARBA" id="ARBA00022475"/>
    </source>
</evidence>
<evidence type="ECO:0000256" key="8">
    <source>
        <dbReference type="SAM" id="Phobius"/>
    </source>
</evidence>
<evidence type="ECO:0000313" key="9">
    <source>
        <dbReference type="EMBL" id="NYE95745.1"/>
    </source>
</evidence>
<accession>A0A7Y9LUE4</accession>
<comment type="subcellular location">
    <subcellularLocation>
        <location evidence="1">Cell membrane</location>
        <topology evidence="1">Multi-pass membrane protein</topology>
    </subcellularLocation>
</comment>
<comment type="caution">
    <text evidence="9">The sequence shown here is derived from an EMBL/GenBank/DDBJ whole genome shotgun (WGS) entry which is preliminary data.</text>
</comment>
<dbReference type="GO" id="GO:0005886">
    <property type="term" value="C:plasma membrane"/>
    <property type="evidence" value="ECO:0007669"/>
    <property type="project" value="UniProtKB-SubCell"/>
</dbReference>
<comment type="similarity">
    <text evidence="2">Belongs to the binding-protein-dependent transport system permease family. FecCD subfamily.</text>
</comment>
<dbReference type="EMBL" id="JACBYQ010000002">
    <property type="protein sequence ID" value="NYE95745.1"/>
    <property type="molecule type" value="Genomic_DNA"/>
</dbReference>
<dbReference type="InterPro" id="IPR000522">
    <property type="entry name" value="ABC_transptr_permease_BtuC"/>
</dbReference>
<dbReference type="Proteomes" id="UP000521748">
    <property type="component" value="Unassembled WGS sequence"/>
</dbReference>
<evidence type="ECO:0000256" key="1">
    <source>
        <dbReference type="ARBA" id="ARBA00004651"/>
    </source>
</evidence>
<name>A0A7Y9LUE4_9MICC</name>
<dbReference type="AlphaFoldDB" id="A0A7Y9LUE4"/>
<protein>
    <submittedName>
        <fullName evidence="9">Iron complex transport system permease protein</fullName>
    </submittedName>
</protein>
<evidence type="ECO:0000256" key="6">
    <source>
        <dbReference type="ARBA" id="ARBA00022989"/>
    </source>
</evidence>
<feature type="transmembrane region" description="Helical" evidence="8">
    <location>
        <begin position="254"/>
        <end position="281"/>
    </location>
</feature>
<feature type="transmembrane region" description="Helical" evidence="8">
    <location>
        <begin position="28"/>
        <end position="53"/>
    </location>
</feature>
<feature type="transmembrane region" description="Helical" evidence="8">
    <location>
        <begin position="140"/>
        <end position="158"/>
    </location>
</feature>
<keyword evidence="5 8" id="KW-0812">Transmembrane</keyword>
<keyword evidence="4" id="KW-1003">Cell membrane</keyword>
<sequence length="351" mass="35742">MSSDVMGGVAIRAVELLRSQRRKGKRRAGLICAALGILTIGLLAVDILLGSFTVTIPDFFAMLFGKTIPGASFIVMENKFPRALLALLVGAAFGVSGSIFQTLLRNPLASPDIIGISSGASASAVAAIVFFAAGGVTVSLIAIVGAVLIALLVVLLAGKNSGGRLILIGLGVAAMMNAFVTFVMQRAEVNRAQDAMVWLMGSLNSANWERVGALALGFAVLLPFVLLLASRLSALQLGEDAASGLGIRVGRTRIWLIVVGVTLAALATAAAGPVAFVAFLSGPIARRLLGGRVSLLASALVGASIVLAADYIAAYLIPGGIALPVGVVTGAMGAPFLLWLLISSNRQGNGA</sequence>
<feature type="transmembrane region" description="Helical" evidence="8">
    <location>
        <begin position="83"/>
        <end position="101"/>
    </location>
</feature>
<organism evidence="9 10">
    <name type="scientific">Psychromicrobium silvestre</name>
    <dbReference type="NCBI Taxonomy" id="1645614"/>
    <lineage>
        <taxon>Bacteria</taxon>
        <taxon>Bacillati</taxon>
        <taxon>Actinomycetota</taxon>
        <taxon>Actinomycetes</taxon>
        <taxon>Micrococcales</taxon>
        <taxon>Micrococcaceae</taxon>
        <taxon>Psychromicrobium</taxon>
    </lineage>
</organism>
<dbReference type="InterPro" id="IPR037294">
    <property type="entry name" value="ABC_BtuC-like"/>
</dbReference>
<dbReference type="SUPFAM" id="SSF81345">
    <property type="entry name" value="ABC transporter involved in vitamin B12 uptake, BtuC"/>
    <property type="match status" value="1"/>
</dbReference>
<dbReference type="Pfam" id="PF01032">
    <property type="entry name" value="FecCD"/>
    <property type="match status" value="1"/>
</dbReference>
<feature type="transmembrane region" description="Helical" evidence="8">
    <location>
        <begin position="321"/>
        <end position="342"/>
    </location>
</feature>
<feature type="transmembrane region" description="Helical" evidence="8">
    <location>
        <begin position="164"/>
        <end position="184"/>
    </location>
</feature>
<feature type="transmembrane region" description="Helical" evidence="8">
    <location>
        <begin position="59"/>
        <end position="76"/>
    </location>
</feature>
<evidence type="ECO:0000256" key="5">
    <source>
        <dbReference type="ARBA" id="ARBA00022692"/>
    </source>
</evidence>
<evidence type="ECO:0000256" key="2">
    <source>
        <dbReference type="ARBA" id="ARBA00007935"/>
    </source>
</evidence>
<evidence type="ECO:0000256" key="7">
    <source>
        <dbReference type="ARBA" id="ARBA00023136"/>
    </source>
</evidence>
<evidence type="ECO:0000256" key="3">
    <source>
        <dbReference type="ARBA" id="ARBA00022448"/>
    </source>
</evidence>
<keyword evidence="7 8" id="KW-0472">Membrane</keyword>